<comment type="caution">
    <text evidence="2">The sequence shown here is derived from an EMBL/GenBank/DDBJ whole genome shotgun (WGS) entry which is preliminary data.</text>
</comment>
<name>A0A0A5G202_9BACI</name>
<dbReference type="RefSeq" id="WP_051255201.1">
    <property type="nucleotide sequence ID" value="NZ_AVPF01000034.1"/>
</dbReference>
<dbReference type="STRING" id="1385511.GCA_000425225_00653"/>
<gene>
    <name evidence="2" type="ORF">N783_12835</name>
</gene>
<dbReference type="Proteomes" id="UP000030403">
    <property type="component" value="Unassembled WGS sequence"/>
</dbReference>
<accession>A0A0A5G202</accession>
<dbReference type="EMBL" id="AVPF01000034">
    <property type="protein sequence ID" value="KGX86044.1"/>
    <property type="molecule type" value="Genomic_DNA"/>
</dbReference>
<keyword evidence="1" id="KW-0812">Transmembrane</keyword>
<keyword evidence="1" id="KW-1133">Transmembrane helix</keyword>
<dbReference type="eggNOG" id="ENOG5032S6I">
    <property type="taxonomic scope" value="Bacteria"/>
</dbReference>
<organism evidence="2 3">
    <name type="scientific">Pontibacillus marinus BH030004 = DSM 16465</name>
    <dbReference type="NCBI Taxonomy" id="1385511"/>
    <lineage>
        <taxon>Bacteria</taxon>
        <taxon>Bacillati</taxon>
        <taxon>Bacillota</taxon>
        <taxon>Bacilli</taxon>
        <taxon>Bacillales</taxon>
        <taxon>Bacillaceae</taxon>
        <taxon>Pontibacillus</taxon>
    </lineage>
</organism>
<sequence>MKKGRKNQNTNYHHMYSLCNKHMNQYVLAQTVDGQNIDGIVTGVDGDYLYLAVPLTDEERKQQEQSQTRDAGDRQYGYGYAPSGYGGYGGYGYGAYGGYGYGAPYGYGYAPPNRFRRLILPLAALVAISALPWY</sequence>
<dbReference type="AlphaFoldDB" id="A0A0A5G202"/>
<keyword evidence="1" id="KW-0472">Membrane</keyword>
<feature type="transmembrane region" description="Helical" evidence="1">
    <location>
        <begin position="115"/>
        <end position="133"/>
    </location>
</feature>
<keyword evidence="3" id="KW-1185">Reference proteome</keyword>
<protein>
    <submittedName>
        <fullName evidence="2">Uncharacterized protein</fullName>
    </submittedName>
</protein>
<evidence type="ECO:0000313" key="2">
    <source>
        <dbReference type="EMBL" id="KGX86044.1"/>
    </source>
</evidence>
<proteinExistence type="predicted"/>
<evidence type="ECO:0000313" key="3">
    <source>
        <dbReference type="Proteomes" id="UP000030403"/>
    </source>
</evidence>
<evidence type="ECO:0000256" key="1">
    <source>
        <dbReference type="SAM" id="Phobius"/>
    </source>
</evidence>
<reference evidence="2 3" key="1">
    <citation type="submission" date="2013-08" db="EMBL/GenBank/DDBJ databases">
        <authorList>
            <person name="Huang J."/>
            <person name="Wang G."/>
        </authorList>
    </citation>
    <scope>NUCLEOTIDE SEQUENCE [LARGE SCALE GENOMIC DNA]</scope>
    <source>
        <strain evidence="2 3">BH030004</strain>
    </source>
</reference>